<dbReference type="InterPro" id="IPR036431">
    <property type="entry name" value="ARID_dom_sf"/>
</dbReference>
<dbReference type="PROSITE" id="PS51011">
    <property type="entry name" value="ARID"/>
    <property type="match status" value="1"/>
</dbReference>
<proteinExistence type="predicted"/>
<feature type="compositionally biased region" description="Basic and acidic residues" evidence="1">
    <location>
        <begin position="72"/>
        <end position="83"/>
    </location>
</feature>
<dbReference type="InterPro" id="IPR025718">
    <property type="entry name" value="SAP30_Sin3-bd"/>
</dbReference>
<evidence type="ECO:0000259" key="2">
    <source>
        <dbReference type="PROSITE" id="PS51011"/>
    </source>
</evidence>
<evidence type="ECO:0000313" key="4">
    <source>
        <dbReference type="EMBL" id="CAD9237381.1"/>
    </source>
</evidence>
<name>A0A6T6CLM3_9RHOD</name>
<feature type="region of interest" description="Disordered" evidence="1">
    <location>
        <begin position="190"/>
        <end position="221"/>
    </location>
</feature>
<dbReference type="Pfam" id="PF01388">
    <property type="entry name" value="ARID"/>
    <property type="match status" value="1"/>
</dbReference>
<dbReference type="SMART" id="SM01014">
    <property type="entry name" value="ARID"/>
    <property type="match status" value="1"/>
</dbReference>
<feature type="compositionally biased region" description="Basic and acidic residues" evidence="1">
    <location>
        <begin position="27"/>
        <end position="44"/>
    </location>
</feature>
<dbReference type="Gene3D" id="6.10.160.20">
    <property type="match status" value="1"/>
</dbReference>
<gene>
    <name evidence="3" type="ORF">CCAE0312_LOCUS9479</name>
    <name evidence="4" type="ORF">CCAE0312_LOCUS9480</name>
</gene>
<dbReference type="GO" id="GO:0003677">
    <property type="term" value="F:DNA binding"/>
    <property type="evidence" value="ECO:0007669"/>
    <property type="project" value="InterPro"/>
</dbReference>
<dbReference type="SMART" id="SM00501">
    <property type="entry name" value="BRIGHT"/>
    <property type="match status" value="1"/>
</dbReference>
<accession>A0A6T6CLM3</accession>
<organism evidence="4">
    <name type="scientific">Compsopogon caeruleus</name>
    <dbReference type="NCBI Taxonomy" id="31354"/>
    <lineage>
        <taxon>Eukaryota</taxon>
        <taxon>Rhodophyta</taxon>
        <taxon>Compsopogonophyceae</taxon>
        <taxon>Compsopogonales</taxon>
        <taxon>Compsopogonaceae</taxon>
        <taxon>Compsopogon</taxon>
    </lineage>
</organism>
<reference evidence="4" key="1">
    <citation type="submission" date="2021-01" db="EMBL/GenBank/DDBJ databases">
        <authorList>
            <person name="Corre E."/>
            <person name="Pelletier E."/>
            <person name="Niang G."/>
            <person name="Scheremetjew M."/>
            <person name="Finn R."/>
            <person name="Kale V."/>
            <person name="Holt S."/>
            <person name="Cochrane G."/>
            <person name="Meng A."/>
            <person name="Brown T."/>
            <person name="Cohen L."/>
        </authorList>
    </citation>
    <scope>NUCLEOTIDE SEQUENCE</scope>
    <source>
        <strain evidence="4">SAG 36.94</strain>
    </source>
</reference>
<feature type="domain" description="ARID" evidence="2">
    <location>
        <begin position="96"/>
        <end position="188"/>
    </location>
</feature>
<dbReference type="PANTHER" id="PTHR46691:SF1">
    <property type="entry name" value="AT-RICH INTERACTIVE DOMAIN-CONTAINING PROTEIN 2"/>
    <property type="match status" value="1"/>
</dbReference>
<evidence type="ECO:0000313" key="3">
    <source>
        <dbReference type="EMBL" id="CAD9237380.1"/>
    </source>
</evidence>
<dbReference type="EMBL" id="HBGH01017130">
    <property type="protein sequence ID" value="CAD9237380.1"/>
    <property type="molecule type" value="Transcribed_RNA"/>
</dbReference>
<dbReference type="AlphaFoldDB" id="A0A6T6CLM3"/>
<dbReference type="InterPro" id="IPR038291">
    <property type="entry name" value="SAP30_C_sf"/>
</dbReference>
<dbReference type="EMBL" id="HBGH01017131">
    <property type="protein sequence ID" value="CAD9237381.1"/>
    <property type="molecule type" value="Transcribed_RNA"/>
</dbReference>
<dbReference type="Pfam" id="PF13867">
    <property type="entry name" value="SAP30_Sin3_bdg"/>
    <property type="match status" value="1"/>
</dbReference>
<dbReference type="Gene3D" id="1.10.150.60">
    <property type="entry name" value="ARID DNA-binding domain"/>
    <property type="match status" value="1"/>
</dbReference>
<feature type="region of interest" description="Disordered" evidence="1">
    <location>
        <begin position="1"/>
        <end position="96"/>
    </location>
</feature>
<protein>
    <recommendedName>
        <fullName evidence="2">ARID domain-containing protein</fullName>
    </recommendedName>
</protein>
<dbReference type="InterPro" id="IPR001606">
    <property type="entry name" value="ARID_dom"/>
</dbReference>
<evidence type="ECO:0000256" key="1">
    <source>
        <dbReference type="SAM" id="MobiDB-lite"/>
    </source>
</evidence>
<dbReference type="SUPFAM" id="SSF46774">
    <property type="entry name" value="ARID-like"/>
    <property type="match status" value="1"/>
</dbReference>
<feature type="compositionally biased region" description="Polar residues" evidence="1">
    <location>
        <begin position="203"/>
        <end position="214"/>
    </location>
</feature>
<feature type="region of interest" description="Disordered" evidence="1">
    <location>
        <begin position="241"/>
        <end position="271"/>
    </location>
</feature>
<dbReference type="CDD" id="cd16100">
    <property type="entry name" value="ARID"/>
    <property type="match status" value="1"/>
</dbReference>
<sequence>MALTGSPLGGRGSEIAVADTPPMLGISREKDSVNGVGDIRKEPEQNIEGIRALETEYIVSEVDGEDPNPGGESHESVTSHPTRDGLGGRQWTPEQKQERDEFYANLNRFMTSMGQPIQRLPTLGFKELDLWRLYKEVTSKDGIDAVIAKKQWKDIADALNLPPSCTDAGFRLRVHYNRYLESYERVNFLPPSTKDKGPEVPIQGTTKPKVTSPPQGMKSEDGAARKLALMSSPVLGGGVISKKSPLGCSKAPSKKESPSGKRSGCSESRSELITTEDSVMKQKVTLIDFTKLDMGALRRYRRHFNIRDVGGNPTKKELADSVARHFSNFDEPVHNEQQTWLDFLEALRKQRRSAES</sequence>
<dbReference type="PANTHER" id="PTHR46691">
    <property type="entry name" value="HIGH MOBILITY GROUP B PROTEIN 9"/>
    <property type="match status" value="1"/>
</dbReference>